<keyword evidence="3" id="KW-1185">Reference proteome</keyword>
<evidence type="ECO:0000259" key="1">
    <source>
        <dbReference type="Pfam" id="PF13556"/>
    </source>
</evidence>
<reference evidence="3" key="1">
    <citation type="journal article" date="2019" name="Int. J. Syst. Evol. Microbiol.">
        <title>The Global Catalogue of Microorganisms (GCM) 10K type strain sequencing project: providing services to taxonomists for standard genome sequencing and annotation.</title>
        <authorList>
            <consortium name="The Broad Institute Genomics Platform"/>
            <consortium name="The Broad Institute Genome Sequencing Center for Infectious Disease"/>
            <person name="Wu L."/>
            <person name="Ma J."/>
        </authorList>
    </citation>
    <scope>NUCLEOTIDE SEQUENCE [LARGE SCALE GENOMIC DNA]</scope>
    <source>
        <strain evidence="3">JCM 31486</strain>
    </source>
</reference>
<feature type="domain" description="PucR C-terminal helix-turn-helix" evidence="1">
    <location>
        <begin position="55"/>
        <end position="112"/>
    </location>
</feature>
<organism evidence="2 3">
    <name type="scientific">Kibdelosporangium lantanae</name>
    <dbReference type="NCBI Taxonomy" id="1497396"/>
    <lineage>
        <taxon>Bacteria</taxon>
        <taxon>Bacillati</taxon>
        <taxon>Actinomycetota</taxon>
        <taxon>Actinomycetes</taxon>
        <taxon>Pseudonocardiales</taxon>
        <taxon>Pseudonocardiaceae</taxon>
        <taxon>Kibdelosporangium</taxon>
    </lineage>
</organism>
<protein>
    <submittedName>
        <fullName evidence="2">PucR family transcriptional regulator</fullName>
    </submittedName>
</protein>
<dbReference type="InterPro" id="IPR042070">
    <property type="entry name" value="PucR_C-HTH_sf"/>
</dbReference>
<comment type="caution">
    <text evidence="2">The sequence shown here is derived from an EMBL/GenBank/DDBJ whole genome shotgun (WGS) entry which is preliminary data.</text>
</comment>
<gene>
    <name evidence="2" type="ORF">ACFQ1S_26935</name>
</gene>
<dbReference type="Proteomes" id="UP001597045">
    <property type="component" value="Unassembled WGS sequence"/>
</dbReference>
<accession>A0ABW3MIJ4</accession>
<dbReference type="PANTHER" id="PTHR33744:SF1">
    <property type="entry name" value="DNA-BINDING TRANSCRIPTIONAL ACTIVATOR ADER"/>
    <property type="match status" value="1"/>
</dbReference>
<proteinExistence type="predicted"/>
<evidence type="ECO:0000313" key="3">
    <source>
        <dbReference type="Proteomes" id="UP001597045"/>
    </source>
</evidence>
<feature type="non-terminal residue" evidence="2">
    <location>
        <position position="1"/>
    </location>
</feature>
<evidence type="ECO:0000313" key="2">
    <source>
        <dbReference type="EMBL" id="MFD1048910.1"/>
    </source>
</evidence>
<dbReference type="EMBL" id="JBHTIS010001864">
    <property type="protein sequence ID" value="MFD1048910.1"/>
    <property type="molecule type" value="Genomic_DNA"/>
</dbReference>
<dbReference type="Gene3D" id="1.10.10.2840">
    <property type="entry name" value="PucR C-terminal helix-turn-helix domain"/>
    <property type="match status" value="1"/>
</dbReference>
<dbReference type="InterPro" id="IPR025736">
    <property type="entry name" value="PucR_C-HTH_dom"/>
</dbReference>
<dbReference type="Pfam" id="PF13556">
    <property type="entry name" value="HTH_30"/>
    <property type="match status" value="1"/>
</dbReference>
<dbReference type="InterPro" id="IPR051448">
    <property type="entry name" value="CdaR-like_regulators"/>
</dbReference>
<name>A0ABW3MIJ4_9PSEU</name>
<sequence length="116" mass="13052">VTRQARPQRDVVAVDALGLNRMLVEWYASDNTRASVDDLLAPLVDLGPAAAEEAIRTLQAYLDHQNSPARAAEVLSVHRQTVHYRLNKITRQLGVDLNDPEQRLALQLACRAWLMR</sequence>
<dbReference type="PANTHER" id="PTHR33744">
    <property type="entry name" value="CARBOHYDRATE DIACID REGULATOR"/>
    <property type="match status" value="1"/>
</dbReference>